<evidence type="ECO:0000313" key="4">
    <source>
        <dbReference type="Proteomes" id="UP000230066"/>
    </source>
</evidence>
<dbReference type="PANTHER" id="PTHR23086:SF8">
    <property type="entry name" value="PHOSPHATIDYLINOSITOL 5-PHOSPHATE 4-KINASE, ISOFORM A"/>
    <property type="match status" value="1"/>
</dbReference>
<dbReference type="Proteomes" id="UP000230066">
    <property type="component" value="Unassembled WGS sequence"/>
</dbReference>
<dbReference type="GO" id="GO:0016308">
    <property type="term" value="F:1-phosphatidylinositol-4-phosphate 5-kinase activity"/>
    <property type="evidence" value="ECO:0007669"/>
    <property type="project" value="TreeGrafter"/>
</dbReference>
<keyword evidence="1" id="KW-0547">Nucleotide-binding</keyword>
<keyword evidence="4" id="KW-1185">Reference proteome</keyword>
<organism evidence="3 4">
    <name type="scientific">Fasciola hepatica</name>
    <name type="common">Liver fluke</name>
    <dbReference type="NCBI Taxonomy" id="6192"/>
    <lineage>
        <taxon>Eukaryota</taxon>
        <taxon>Metazoa</taxon>
        <taxon>Spiralia</taxon>
        <taxon>Lophotrochozoa</taxon>
        <taxon>Platyhelminthes</taxon>
        <taxon>Trematoda</taxon>
        <taxon>Digenea</taxon>
        <taxon>Plagiorchiida</taxon>
        <taxon>Echinostomata</taxon>
        <taxon>Echinostomatoidea</taxon>
        <taxon>Fasciolidae</taxon>
        <taxon>Fasciola</taxon>
    </lineage>
</organism>
<keyword evidence="1" id="KW-0418">Kinase</keyword>
<dbReference type="GO" id="GO:0016309">
    <property type="term" value="F:1-phosphatidylinositol-5-phosphate 4-kinase activity"/>
    <property type="evidence" value="ECO:0007669"/>
    <property type="project" value="TreeGrafter"/>
</dbReference>
<dbReference type="InterPro" id="IPR023610">
    <property type="entry name" value="PInositol-4/5-P-5/4-kinase"/>
</dbReference>
<protein>
    <submittedName>
        <fullName evidence="3">Phosphatidylinositol 5-phosphate 4-kinase type-2 beta</fullName>
    </submittedName>
</protein>
<dbReference type="Gene3D" id="3.30.800.10">
    <property type="entry name" value="Phosphatidylinositol Phosphate Kinase II Beta"/>
    <property type="match status" value="1"/>
</dbReference>
<feature type="non-terminal residue" evidence="3">
    <location>
        <position position="1"/>
    </location>
</feature>
<dbReference type="GO" id="GO:0005886">
    <property type="term" value="C:plasma membrane"/>
    <property type="evidence" value="ECO:0007669"/>
    <property type="project" value="TreeGrafter"/>
</dbReference>
<proteinExistence type="predicted"/>
<dbReference type="Pfam" id="PF01504">
    <property type="entry name" value="PIP5K"/>
    <property type="match status" value="1"/>
</dbReference>
<dbReference type="InterPro" id="IPR002498">
    <property type="entry name" value="PInositol-4-P-4/5-kinase_core"/>
</dbReference>
<name>A0A4E0QWZ7_FASHE</name>
<gene>
    <name evidence="3" type="ORF">D915_009118</name>
</gene>
<dbReference type="GO" id="GO:0005524">
    <property type="term" value="F:ATP binding"/>
    <property type="evidence" value="ECO:0007669"/>
    <property type="project" value="UniProtKB-UniRule"/>
</dbReference>
<reference evidence="3" key="1">
    <citation type="submission" date="2019-03" db="EMBL/GenBank/DDBJ databases">
        <title>Improved annotation for the trematode Fasciola hepatica.</title>
        <authorList>
            <person name="Choi Y.-J."/>
            <person name="Martin J."/>
            <person name="Mitreva M."/>
        </authorList>
    </citation>
    <scope>NUCLEOTIDE SEQUENCE [LARGE SCALE GENOMIC DNA]</scope>
</reference>
<dbReference type="PANTHER" id="PTHR23086">
    <property type="entry name" value="PHOSPHATIDYLINOSITOL-4-PHOSPHATE 5-KINASE"/>
    <property type="match status" value="1"/>
</dbReference>
<dbReference type="AlphaFoldDB" id="A0A4E0QWZ7"/>
<evidence type="ECO:0000256" key="1">
    <source>
        <dbReference type="PROSITE-ProRule" id="PRU00781"/>
    </source>
</evidence>
<sequence length="124" mass="14107">ISEQENCHGQTLLPQYLGLYRLTVNDQETYILVMRNVFSPRLTVHKKYDLKVSPSHKPGKNASVRRQHFPDSNISHPNLSNLIVSTAGLTKHHKSAHRRTCSNVRFLILPQLHLLVCVVVCCSL</sequence>
<dbReference type="SUPFAM" id="SSF56104">
    <property type="entry name" value="SAICAR synthase-like"/>
    <property type="match status" value="1"/>
</dbReference>
<evidence type="ECO:0000259" key="2">
    <source>
        <dbReference type="PROSITE" id="PS51455"/>
    </source>
</evidence>
<dbReference type="InterPro" id="IPR027484">
    <property type="entry name" value="PInositol-4-P-5-kinase_N"/>
</dbReference>
<feature type="domain" description="PIPK" evidence="2">
    <location>
        <begin position="1"/>
        <end position="124"/>
    </location>
</feature>
<dbReference type="PROSITE" id="PS51455">
    <property type="entry name" value="PIPK"/>
    <property type="match status" value="1"/>
</dbReference>
<dbReference type="EMBL" id="JXXN02005476">
    <property type="protein sequence ID" value="THD19875.1"/>
    <property type="molecule type" value="Genomic_DNA"/>
</dbReference>
<keyword evidence="1" id="KW-0808">Transferase</keyword>
<keyword evidence="1" id="KW-0067">ATP-binding</keyword>
<comment type="caution">
    <text evidence="3">The sequence shown here is derived from an EMBL/GenBank/DDBJ whole genome shotgun (WGS) entry which is preliminary data.</text>
</comment>
<evidence type="ECO:0000313" key="3">
    <source>
        <dbReference type="EMBL" id="THD19875.1"/>
    </source>
</evidence>
<accession>A0A4E0QWZ7</accession>
<dbReference type="GO" id="GO:0046854">
    <property type="term" value="P:phosphatidylinositol phosphate biosynthetic process"/>
    <property type="evidence" value="ECO:0007669"/>
    <property type="project" value="TreeGrafter"/>
</dbReference>